<dbReference type="Pfam" id="PF11138">
    <property type="entry name" value="DUF2911"/>
    <property type="match status" value="1"/>
</dbReference>
<evidence type="ECO:0000313" key="2">
    <source>
        <dbReference type="EMBL" id="SHN11520.1"/>
    </source>
</evidence>
<keyword evidence="3" id="KW-1185">Reference proteome</keyword>
<reference evidence="2 3" key="1">
    <citation type="submission" date="2016-11" db="EMBL/GenBank/DDBJ databases">
        <authorList>
            <person name="Jaros S."/>
            <person name="Januszkiewicz K."/>
            <person name="Wedrychowicz H."/>
        </authorList>
    </citation>
    <scope>NUCLEOTIDE SEQUENCE [LARGE SCALE GENOMIC DNA]</scope>
    <source>
        <strain evidence="2 3">CGMCC 1.6102</strain>
    </source>
</reference>
<evidence type="ECO:0000313" key="3">
    <source>
        <dbReference type="Proteomes" id="UP000184513"/>
    </source>
</evidence>
<dbReference type="EMBL" id="FRCY01000007">
    <property type="protein sequence ID" value="SHN11520.1"/>
    <property type="molecule type" value="Genomic_DNA"/>
</dbReference>
<dbReference type="OrthoDB" id="978542at2"/>
<dbReference type="RefSeq" id="WP_073094935.1">
    <property type="nucleotide sequence ID" value="NZ_FRCY01000007.1"/>
</dbReference>
<feature type="compositionally biased region" description="Basic and acidic residues" evidence="1">
    <location>
        <begin position="33"/>
        <end position="49"/>
    </location>
</feature>
<organism evidence="2 3">
    <name type="scientific">Cyclobacterium lianum</name>
    <dbReference type="NCBI Taxonomy" id="388280"/>
    <lineage>
        <taxon>Bacteria</taxon>
        <taxon>Pseudomonadati</taxon>
        <taxon>Bacteroidota</taxon>
        <taxon>Cytophagia</taxon>
        <taxon>Cytophagales</taxon>
        <taxon>Cyclobacteriaceae</taxon>
        <taxon>Cyclobacterium</taxon>
    </lineage>
</organism>
<sequence>MRKITRNFYYLLVMMLLVFIWSCSGNSSDVTESEEKQTEEVAPEEERASPLRTVSGEIGDKRITVQYGSPGIKGRVIWGDLVPYGEVWRTGANEATFISLEEDVLVEGEPLKAGKYSMFTIPRENEPWTVIFNSEWDLEHGHFQYKEENDVLRVTVSPEWASSDQEWLSIAVVPEGLEVKWEKLILPVSIE</sequence>
<dbReference type="AlphaFoldDB" id="A0A1M7P5V0"/>
<dbReference type="Proteomes" id="UP000184513">
    <property type="component" value="Unassembled WGS sequence"/>
</dbReference>
<feature type="region of interest" description="Disordered" evidence="1">
    <location>
        <begin position="31"/>
        <end position="50"/>
    </location>
</feature>
<dbReference type="InterPro" id="IPR021314">
    <property type="entry name" value="DUF2911"/>
</dbReference>
<proteinExistence type="predicted"/>
<name>A0A1M7P5V0_9BACT</name>
<dbReference type="STRING" id="388280.SAMN04488057_1079"/>
<evidence type="ECO:0008006" key="4">
    <source>
        <dbReference type="Google" id="ProtNLM"/>
    </source>
</evidence>
<protein>
    <recommendedName>
        <fullName evidence="4">DUF2911 domain-containing protein</fullName>
    </recommendedName>
</protein>
<gene>
    <name evidence="2" type="ORF">SAMN04488057_1079</name>
</gene>
<accession>A0A1M7P5V0</accession>
<evidence type="ECO:0000256" key="1">
    <source>
        <dbReference type="SAM" id="MobiDB-lite"/>
    </source>
</evidence>